<proteinExistence type="predicted"/>
<sequence length="316" mass="35056">MAVNQAENGIDFAIEAVQAVDPAVDGDPVYNNLKEIFETAIADENILTVREIIQAGSKYREERQDIPPLPEDQVLFRQDAERLNAEASRFAEFLNSISKGNVEMVSLVLMAKPDLLCMNIHEYGPLQLAATMRNQGTRRSMANLLIEAGTKYSTTCVHQAVANNDFDLVKIFLAAGAHLNCFDVYGALPFHVAYQFILGNRALFYMIKNLVDYGADVNLIGKGGSTFLHYVCASPNCTWELVKLLLDLEAELNILNLLHVSPVALATRSGNSELIRNMIQTGADINISKKCTGSPLQVDYFTFYEYFSRVSSNTLN</sequence>
<protein>
    <submittedName>
        <fullName evidence="1">Uncharacterized protein</fullName>
    </submittedName>
</protein>
<comment type="caution">
    <text evidence="1">The sequence shown here is derived from an EMBL/GenBank/DDBJ whole genome shotgun (WGS) entry which is preliminary data.</text>
</comment>
<accession>A0ACC2P5G3</accession>
<name>A0ACC2P5G3_9HYME</name>
<gene>
    <name evidence="1" type="ORF">QAD02_013873</name>
</gene>
<evidence type="ECO:0000313" key="2">
    <source>
        <dbReference type="Proteomes" id="UP001239111"/>
    </source>
</evidence>
<dbReference type="Proteomes" id="UP001239111">
    <property type="component" value="Chromosome 2"/>
</dbReference>
<dbReference type="EMBL" id="CM056742">
    <property type="protein sequence ID" value="KAJ8678086.1"/>
    <property type="molecule type" value="Genomic_DNA"/>
</dbReference>
<organism evidence="1 2">
    <name type="scientific">Eretmocerus hayati</name>
    <dbReference type="NCBI Taxonomy" id="131215"/>
    <lineage>
        <taxon>Eukaryota</taxon>
        <taxon>Metazoa</taxon>
        <taxon>Ecdysozoa</taxon>
        <taxon>Arthropoda</taxon>
        <taxon>Hexapoda</taxon>
        <taxon>Insecta</taxon>
        <taxon>Pterygota</taxon>
        <taxon>Neoptera</taxon>
        <taxon>Endopterygota</taxon>
        <taxon>Hymenoptera</taxon>
        <taxon>Apocrita</taxon>
        <taxon>Proctotrupomorpha</taxon>
        <taxon>Chalcidoidea</taxon>
        <taxon>Aphelinidae</taxon>
        <taxon>Aphelininae</taxon>
        <taxon>Eretmocerus</taxon>
    </lineage>
</organism>
<keyword evidence="2" id="KW-1185">Reference proteome</keyword>
<evidence type="ECO:0000313" key="1">
    <source>
        <dbReference type="EMBL" id="KAJ8678086.1"/>
    </source>
</evidence>
<reference evidence="1" key="1">
    <citation type="submission" date="2023-04" db="EMBL/GenBank/DDBJ databases">
        <title>A chromosome-level genome assembly of the parasitoid wasp Eretmocerus hayati.</title>
        <authorList>
            <person name="Zhong Y."/>
            <person name="Liu S."/>
            <person name="Liu Y."/>
        </authorList>
    </citation>
    <scope>NUCLEOTIDE SEQUENCE</scope>
    <source>
        <strain evidence="1">ZJU_SS_LIU_2023</strain>
    </source>
</reference>